<dbReference type="InterPro" id="IPR049708">
    <property type="entry name" value="PP0621-like"/>
</dbReference>
<evidence type="ECO:0000313" key="2">
    <source>
        <dbReference type="Proteomes" id="UP000469385"/>
    </source>
</evidence>
<name>A0A6N8ITR7_9BURK</name>
<evidence type="ECO:0000313" key="1">
    <source>
        <dbReference type="EMBL" id="MVQ30247.1"/>
    </source>
</evidence>
<evidence type="ECO:0008006" key="3">
    <source>
        <dbReference type="Google" id="ProtNLM"/>
    </source>
</evidence>
<dbReference type="Proteomes" id="UP000469385">
    <property type="component" value="Unassembled WGS sequence"/>
</dbReference>
<sequence length="80" mass="8640">MKYLLIAALVLVVWFLWRTPRVRAPKAAAPTPPPPGRAPALPQEMVRCPVCALHLPRGDAFAGSSGRLYCSHEHRAAGGN</sequence>
<dbReference type="AlphaFoldDB" id="A0A6N8ITR7"/>
<organism evidence="1 2">
    <name type="scientific">Ramlibacter pinisoli</name>
    <dbReference type="NCBI Taxonomy" id="2682844"/>
    <lineage>
        <taxon>Bacteria</taxon>
        <taxon>Pseudomonadati</taxon>
        <taxon>Pseudomonadota</taxon>
        <taxon>Betaproteobacteria</taxon>
        <taxon>Burkholderiales</taxon>
        <taxon>Comamonadaceae</taxon>
        <taxon>Ramlibacter</taxon>
    </lineage>
</organism>
<reference evidence="1 2" key="1">
    <citation type="submission" date="2019-12" db="EMBL/GenBank/DDBJ databases">
        <authorList>
            <person name="Huq M.A."/>
        </authorList>
    </citation>
    <scope>NUCLEOTIDE SEQUENCE [LARGE SCALE GENOMIC DNA]</scope>
    <source>
        <strain evidence="1 2">MAH-25</strain>
    </source>
</reference>
<dbReference type="NCBIfam" id="NF041023">
    <property type="entry name" value="PP0621_fam"/>
    <property type="match status" value="1"/>
</dbReference>
<proteinExistence type="predicted"/>
<comment type="caution">
    <text evidence="1">The sequence shown here is derived from an EMBL/GenBank/DDBJ whole genome shotgun (WGS) entry which is preliminary data.</text>
</comment>
<dbReference type="RefSeq" id="WP_157398151.1">
    <property type="nucleotide sequence ID" value="NZ_WSEL01000003.1"/>
</dbReference>
<keyword evidence="2" id="KW-1185">Reference proteome</keyword>
<dbReference type="EMBL" id="WSEL01000003">
    <property type="protein sequence ID" value="MVQ30247.1"/>
    <property type="molecule type" value="Genomic_DNA"/>
</dbReference>
<accession>A0A6N8ITR7</accession>
<gene>
    <name evidence="1" type="ORF">GON04_12365</name>
</gene>
<protein>
    <recommendedName>
        <fullName evidence="3">Preprotein translocase subunit YajC</fullName>
    </recommendedName>
</protein>